<keyword evidence="5" id="KW-0999">Mitochondrion inner membrane</keyword>
<dbReference type="Proteomes" id="UP000008672">
    <property type="component" value="Unassembled WGS sequence"/>
</dbReference>
<evidence type="ECO:0000256" key="5">
    <source>
        <dbReference type="ARBA" id="ARBA00022792"/>
    </source>
</evidence>
<comment type="subcellular location">
    <subcellularLocation>
        <location evidence="2">Mitochondrion inner membrane</location>
        <topology evidence="2">Multi-pass membrane protein</topology>
    </subcellularLocation>
</comment>
<dbReference type="Pfam" id="PF14972">
    <property type="entry name" value="Mito_morph_reg"/>
    <property type="match status" value="1"/>
</dbReference>
<comment type="function">
    <text evidence="1">Plays a role in mitochondrial morphogenesis.</text>
</comment>
<keyword evidence="6" id="KW-1133">Transmembrane helix</keyword>
<dbReference type="STRING" id="7897.ENSLACP00000004423"/>
<accession>H3A452</accession>
<dbReference type="PANTHER" id="PTHR15099">
    <property type="entry name" value="PROTEIN PM1"/>
    <property type="match status" value="1"/>
</dbReference>
<dbReference type="Ensembl" id="ENSLACT00000004461.1">
    <property type="protein sequence ID" value="ENSLACP00000004423.1"/>
    <property type="gene ID" value="ENSLACG00000003933.1"/>
</dbReference>
<evidence type="ECO:0000256" key="6">
    <source>
        <dbReference type="ARBA" id="ARBA00022989"/>
    </source>
</evidence>
<dbReference type="OMA" id="CHYQVDY"/>
<dbReference type="HOGENOM" id="CLU_095460_0_0_1"/>
<reference evidence="9" key="3">
    <citation type="submission" date="2025-09" db="UniProtKB">
        <authorList>
            <consortium name="Ensembl"/>
        </authorList>
    </citation>
    <scope>IDENTIFICATION</scope>
</reference>
<dbReference type="GeneTree" id="ENSGT00390000006617"/>
<keyword evidence="10" id="KW-1185">Reference proteome</keyword>
<evidence type="ECO:0000313" key="9">
    <source>
        <dbReference type="Ensembl" id="ENSLACP00000004423.1"/>
    </source>
</evidence>
<evidence type="ECO:0000256" key="7">
    <source>
        <dbReference type="ARBA" id="ARBA00023128"/>
    </source>
</evidence>
<evidence type="ECO:0000256" key="3">
    <source>
        <dbReference type="ARBA" id="ARBA00006060"/>
    </source>
</evidence>
<comment type="similarity">
    <text evidence="3">Belongs to the TMEM11 family.</text>
</comment>
<evidence type="ECO:0000313" key="10">
    <source>
        <dbReference type="Proteomes" id="UP000008672"/>
    </source>
</evidence>
<proteinExistence type="inferred from homology"/>
<evidence type="ECO:0000256" key="1">
    <source>
        <dbReference type="ARBA" id="ARBA00002812"/>
    </source>
</evidence>
<dbReference type="eggNOG" id="ENOG502QUAI">
    <property type="taxonomic scope" value="Eukaryota"/>
</dbReference>
<evidence type="ECO:0000256" key="8">
    <source>
        <dbReference type="ARBA" id="ARBA00023136"/>
    </source>
</evidence>
<dbReference type="InParanoid" id="H3A452"/>
<evidence type="ECO:0000256" key="2">
    <source>
        <dbReference type="ARBA" id="ARBA00004448"/>
    </source>
</evidence>
<evidence type="ECO:0008006" key="11">
    <source>
        <dbReference type="Google" id="ProtNLM"/>
    </source>
</evidence>
<reference evidence="9" key="2">
    <citation type="submission" date="2025-08" db="UniProtKB">
        <authorList>
            <consortium name="Ensembl"/>
        </authorList>
    </citation>
    <scope>IDENTIFICATION</scope>
</reference>
<sequence>VAPFRSCLSPLDCYVIHEVYDGDFTPEQFESELEAALEQEYRYIVIEPARLGEETARWISVGNCLHKTALISGALSLLSPVLALPIDPFHLLGLPGGVLSGACAALYAVSWQFDPCCKYQVQRISPQELAWLPLEAIHTSAPVVLVHRDDTPRKRLHNVIALTALVYCVRRLLDLYVD</sequence>
<evidence type="ECO:0000256" key="4">
    <source>
        <dbReference type="ARBA" id="ARBA00022692"/>
    </source>
</evidence>
<dbReference type="AlphaFoldDB" id="H3A452"/>
<dbReference type="EMBL" id="AFYH01157766">
    <property type="status" value="NOT_ANNOTATED_CDS"/>
    <property type="molecule type" value="Genomic_DNA"/>
</dbReference>
<name>H3A452_LATCH</name>
<dbReference type="InterPro" id="IPR026120">
    <property type="entry name" value="TMEM11"/>
</dbReference>
<dbReference type="Bgee" id="ENSLACG00000003933">
    <property type="expression patterns" value="Expressed in muscle tissue and 1 other cell type or tissue"/>
</dbReference>
<keyword evidence="7" id="KW-0496">Mitochondrion</keyword>
<dbReference type="GO" id="GO:0007007">
    <property type="term" value="P:inner mitochondrial membrane organization"/>
    <property type="evidence" value="ECO:0007669"/>
    <property type="project" value="TreeGrafter"/>
</dbReference>
<dbReference type="GO" id="GO:0005743">
    <property type="term" value="C:mitochondrial inner membrane"/>
    <property type="evidence" value="ECO:0007669"/>
    <property type="project" value="UniProtKB-SubCell"/>
</dbReference>
<organism evidence="9 10">
    <name type="scientific">Latimeria chalumnae</name>
    <name type="common">Coelacanth</name>
    <dbReference type="NCBI Taxonomy" id="7897"/>
    <lineage>
        <taxon>Eukaryota</taxon>
        <taxon>Metazoa</taxon>
        <taxon>Chordata</taxon>
        <taxon>Craniata</taxon>
        <taxon>Vertebrata</taxon>
        <taxon>Euteleostomi</taxon>
        <taxon>Coelacanthiformes</taxon>
        <taxon>Coelacanthidae</taxon>
        <taxon>Latimeria</taxon>
    </lineage>
</organism>
<keyword evidence="8" id="KW-0472">Membrane</keyword>
<keyword evidence="4" id="KW-0812">Transmembrane</keyword>
<reference evidence="10" key="1">
    <citation type="submission" date="2011-08" db="EMBL/GenBank/DDBJ databases">
        <title>The draft genome of Latimeria chalumnae.</title>
        <authorList>
            <person name="Di Palma F."/>
            <person name="Alfoldi J."/>
            <person name="Johnson J."/>
            <person name="Berlin A."/>
            <person name="Gnerre S."/>
            <person name="Jaffe D."/>
            <person name="MacCallum I."/>
            <person name="Young S."/>
            <person name="Walker B.J."/>
            <person name="Lander E."/>
            <person name="Lindblad-Toh K."/>
        </authorList>
    </citation>
    <scope>NUCLEOTIDE SEQUENCE [LARGE SCALE GENOMIC DNA]</scope>
    <source>
        <strain evidence="10">Wild caught</strain>
    </source>
</reference>
<dbReference type="PANTHER" id="PTHR15099:SF2">
    <property type="entry name" value="TRANSMEMBRANE PROTEIN 11, MITOCHONDRIAL"/>
    <property type="match status" value="1"/>
</dbReference>
<protein>
    <recommendedName>
        <fullName evidence="11">Transmembrane protein 11</fullName>
    </recommendedName>
</protein>